<gene>
    <name evidence="1" type="ORF">HV560_04255</name>
</gene>
<dbReference type="KEGG" id="mpeg:HV560_04255"/>
<accession>A0ABD7A7N1</accession>
<organism evidence="1 2">
    <name type="scientific">Mannheimia pernigra</name>
    <dbReference type="NCBI Taxonomy" id="111844"/>
    <lineage>
        <taxon>Bacteria</taxon>
        <taxon>Pseudomonadati</taxon>
        <taxon>Pseudomonadota</taxon>
        <taxon>Gammaproteobacteria</taxon>
        <taxon>Pasteurellales</taxon>
        <taxon>Pasteurellaceae</taxon>
        <taxon>Mannheimia</taxon>
    </lineage>
</organism>
<evidence type="ECO:0008006" key="3">
    <source>
        <dbReference type="Google" id="ProtNLM"/>
    </source>
</evidence>
<proteinExistence type="predicted"/>
<evidence type="ECO:0000313" key="2">
    <source>
        <dbReference type="Proteomes" id="UP000509784"/>
    </source>
</evidence>
<reference evidence="1 2" key="1">
    <citation type="submission" date="2020-06" db="EMBL/GenBank/DDBJ databases">
        <title>Mannheimia pernigra sp. nov. isolated from bovine respiratory tract.</title>
        <authorList>
            <person name="Kuhnert P."/>
            <person name="Akarsu-Egger H."/>
        </authorList>
    </citation>
    <scope>NUCLEOTIDE SEQUENCE [LARGE SCALE GENOMIC DNA]</scope>
    <source>
        <strain evidence="1 2">17CN0883</strain>
    </source>
</reference>
<protein>
    <recommendedName>
        <fullName evidence="3">Restriction endonuclease</fullName>
    </recommendedName>
</protein>
<dbReference type="AlphaFoldDB" id="A0ABD7A7N1"/>
<dbReference type="Proteomes" id="UP000509784">
    <property type="component" value="Chromosome"/>
</dbReference>
<dbReference type="EMBL" id="CP055305">
    <property type="protein sequence ID" value="QLB42086.1"/>
    <property type="molecule type" value="Genomic_DNA"/>
</dbReference>
<name>A0ABD7A7N1_9PAST</name>
<dbReference type="RefSeq" id="WP_176812234.1">
    <property type="nucleotide sequence ID" value="NZ_CP055305.1"/>
</dbReference>
<evidence type="ECO:0000313" key="1">
    <source>
        <dbReference type="EMBL" id="QLB42086.1"/>
    </source>
</evidence>
<sequence length="357" mass="41064">MSENLESTIKSIDLIKGEIIINGINNNQDIYCKKYFYEQCFSAKELEILTVGTKVRFNITKKGNYLYANSLEIISVTSTIKSIKENLIINKVNEQQEKDFVCSASYYEKTLTEEQISKLKIGDTVSFKPIVNEKGYFAQNLVIHSKPSNPIEDVSKVVLKAINTKALADELNSKILDSFEHIKKGDEFEDFCLFIFRLLGVSELYAIPRNNAAGKPDGMFKVYNASTNTPRLEVIYDCTLNTEWKKIKEVQLKNYVNQICNEYIQIEYTYQSHSIDKNIKEKILLSSNADKQIWVVTKNKSRTISKEQIKVKENEISISIKEISIIDLISLTYKKYLDHTYTRMDELADKLKNLGSN</sequence>